<comment type="caution">
    <text evidence="9">The sequence shown here is derived from an EMBL/GenBank/DDBJ whole genome shotgun (WGS) entry which is preliminary data.</text>
</comment>
<keyword evidence="10" id="KW-1185">Reference proteome</keyword>
<feature type="domain" description="Peptidase M48" evidence="8">
    <location>
        <begin position="388"/>
        <end position="446"/>
    </location>
</feature>
<dbReference type="EMBL" id="MU251492">
    <property type="protein sequence ID" value="KAG9233623.1"/>
    <property type="molecule type" value="Genomic_DNA"/>
</dbReference>
<feature type="compositionally biased region" description="Polar residues" evidence="7">
    <location>
        <begin position="14"/>
        <end position="27"/>
    </location>
</feature>
<evidence type="ECO:0000256" key="1">
    <source>
        <dbReference type="ARBA" id="ARBA00001947"/>
    </source>
</evidence>
<evidence type="ECO:0000313" key="9">
    <source>
        <dbReference type="EMBL" id="KAG9233623.1"/>
    </source>
</evidence>
<evidence type="ECO:0000256" key="2">
    <source>
        <dbReference type="ARBA" id="ARBA00022670"/>
    </source>
</evidence>
<dbReference type="GO" id="GO:0016020">
    <property type="term" value="C:membrane"/>
    <property type="evidence" value="ECO:0007669"/>
    <property type="project" value="TreeGrafter"/>
</dbReference>
<dbReference type="GO" id="GO:0004222">
    <property type="term" value="F:metalloendopeptidase activity"/>
    <property type="evidence" value="ECO:0007669"/>
    <property type="project" value="InterPro"/>
</dbReference>
<evidence type="ECO:0000259" key="8">
    <source>
        <dbReference type="Pfam" id="PF01435"/>
    </source>
</evidence>
<comment type="cofactor">
    <cofactor evidence="1">
        <name>Zn(2+)</name>
        <dbReference type="ChEBI" id="CHEBI:29105"/>
    </cofactor>
</comment>
<evidence type="ECO:0000313" key="10">
    <source>
        <dbReference type="Proteomes" id="UP000824998"/>
    </source>
</evidence>
<proteinExistence type="predicted"/>
<organism evidence="9 10">
    <name type="scientific">Amylocarpus encephaloides</name>
    <dbReference type="NCBI Taxonomy" id="45428"/>
    <lineage>
        <taxon>Eukaryota</taxon>
        <taxon>Fungi</taxon>
        <taxon>Dikarya</taxon>
        <taxon>Ascomycota</taxon>
        <taxon>Pezizomycotina</taxon>
        <taxon>Leotiomycetes</taxon>
        <taxon>Helotiales</taxon>
        <taxon>Helotiales incertae sedis</taxon>
        <taxon>Amylocarpus</taxon>
    </lineage>
</organism>
<dbReference type="GO" id="GO:0046872">
    <property type="term" value="F:metal ion binding"/>
    <property type="evidence" value="ECO:0007669"/>
    <property type="project" value="UniProtKB-KW"/>
</dbReference>
<dbReference type="Proteomes" id="UP000824998">
    <property type="component" value="Unassembled WGS sequence"/>
</dbReference>
<sequence length="492" mass="54786">MGGQAYTGREESTPRTQVQLTDTTLLPQGQGDMNVDLSQPTSPDFPVNTPQEERTPGDLRLPPSSSIESLILPGPSPSKSATPFESHNAGKMVKHPVGKWSHPSSKDRITHMDKDIDNCGTWYEIVISEGSAKARPLSPLPKARQMVRTSSLASLHQRYSLTTHTRSMSGFDRLSRVIYFAILPRVTNAARTLRRPTTCPAGLHTDSHPQTRTGFLGELIDKVRVYLLGGIDPTLFQLVAYEWCRLTFLPPLRYLEAPVTDLSTCSSAKETFMPGREIEESRGPEYKRLEKIMFELTNELLKDRKFSFMLSVFNDDSLQAGAYCARAFGLSHINVLFTTGEIRFCSDGMLAAVAAHEIAHILLDHMYIRNSKMGSLSLPERDELCFRQEFEADKFSMELAASAGYHPDSMIYFLIKLGENLGAEPKLPVGQKTHPSFESRIVALKAHLAEGMKSYRVAVHEGNSKPVTDMWGRIIPPNASKTSEKEICPGRT</sequence>
<dbReference type="InterPro" id="IPR051156">
    <property type="entry name" value="Mito/Outer_Membr_Metalloprot"/>
</dbReference>
<gene>
    <name evidence="9" type="ORF">BJ875DRAFT_496520</name>
</gene>
<evidence type="ECO:0000256" key="5">
    <source>
        <dbReference type="ARBA" id="ARBA00022833"/>
    </source>
</evidence>
<evidence type="ECO:0000256" key="4">
    <source>
        <dbReference type="ARBA" id="ARBA00022801"/>
    </source>
</evidence>
<dbReference type="CDD" id="cd07324">
    <property type="entry name" value="M48C_Oma1-like"/>
    <property type="match status" value="1"/>
</dbReference>
<dbReference type="AlphaFoldDB" id="A0A9P8C4H4"/>
<feature type="compositionally biased region" description="Low complexity" evidence="7">
    <location>
        <begin position="61"/>
        <end position="73"/>
    </location>
</feature>
<dbReference type="Pfam" id="PF01435">
    <property type="entry name" value="Peptidase_M48"/>
    <property type="match status" value="2"/>
</dbReference>
<keyword evidence="3" id="KW-0479">Metal-binding</keyword>
<reference evidence="9" key="1">
    <citation type="journal article" date="2021" name="IMA Fungus">
        <title>Genomic characterization of three marine fungi, including Emericellopsis atlantica sp. nov. with signatures of a generalist lifestyle and marine biomass degradation.</title>
        <authorList>
            <person name="Hagestad O.C."/>
            <person name="Hou L."/>
            <person name="Andersen J.H."/>
            <person name="Hansen E.H."/>
            <person name="Altermark B."/>
            <person name="Li C."/>
            <person name="Kuhnert E."/>
            <person name="Cox R.J."/>
            <person name="Crous P.W."/>
            <person name="Spatafora J.W."/>
            <person name="Lail K."/>
            <person name="Amirebrahimi M."/>
            <person name="Lipzen A."/>
            <person name="Pangilinan J."/>
            <person name="Andreopoulos W."/>
            <person name="Hayes R.D."/>
            <person name="Ng V."/>
            <person name="Grigoriev I.V."/>
            <person name="Jackson S.A."/>
            <person name="Sutton T.D.S."/>
            <person name="Dobson A.D.W."/>
            <person name="Rama T."/>
        </authorList>
    </citation>
    <scope>NUCLEOTIDE SEQUENCE</scope>
    <source>
        <strain evidence="9">TRa018bII</strain>
    </source>
</reference>
<evidence type="ECO:0000256" key="7">
    <source>
        <dbReference type="SAM" id="MobiDB-lite"/>
    </source>
</evidence>
<dbReference type="PANTHER" id="PTHR22726:SF1">
    <property type="entry name" value="METALLOENDOPEPTIDASE OMA1, MITOCHONDRIAL"/>
    <property type="match status" value="1"/>
</dbReference>
<evidence type="ECO:0000256" key="3">
    <source>
        <dbReference type="ARBA" id="ARBA00022723"/>
    </source>
</evidence>
<keyword evidence="6" id="KW-0482">Metalloprotease</keyword>
<keyword evidence="2" id="KW-0645">Protease</keyword>
<dbReference type="GO" id="GO:0051603">
    <property type="term" value="P:proteolysis involved in protein catabolic process"/>
    <property type="evidence" value="ECO:0007669"/>
    <property type="project" value="TreeGrafter"/>
</dbReference>
<dbReference type="OrthoDB" id="7464992at2759"/>
<feature type="domain" description="Peptidase M48" evidence="8">
    <location>
        <begin position="322"/>
        <end position="378"/>
    </location>
</feature>
<feature type="region of interest" description="Disordered" evidence="7">
    <location>
        <begin position="1"/>
        <end position="89"/>
    </location>
</feature>
<name>A0A9P8C4H4_9HELO</name>
<dbReference type="Gene3D" id="3.30.2010.10">
    <property type="entry name" value="Metalloproteases ('zincins'), catalytic domain"/>
    <property type="match status" value="1"/>
</dbReference>
<dbReference type="PANTHER" id="PTHR22726">
    <property type="entry name" value="METALLOENDOPEPTIDASE OMA1"/>
    <property type="match status" value="1"/>
</dbReference>
<keyword evidence="4" id="KW-0378">Hydrolase</keyword>
<keyword evidence="5" id="KW-0862">Zinc</keyword>
<dbReference type="InterPro" id="IPR001915">
    <property type="entry name" value="Peptidase_M48"/>
</dbReference>
<protein>
    <recommendedName>
        <fullName evidence="8">Peptidase M48 domain-containing protein</fullName>
    </recommendedName>
</protein>
<accession>A0A9P8C4H4</accession>
<evidence type="ECO:0000256" key="6">
    <source>
        <dbReference type="ARBA" id="ARBA00023049"/>
    </source>
</evidence>